<dbReference type="EMBL" id="FPKR01000004">
    <property type="protein sequence ID" value="SFZ74486.1"/>
    <property type="molecule type" value="Genomic_DNA"/>
</dbReference>
<proteinExistence type="predicted"/>
<dbReference type="Pfam" id="PF04304">
    <property type="entry name" value="DUF454"/>
    <property type="match status" value="1"/>
</dbReference>
<dbReference type="PANTHER" id="PTHR35813:SF1">
    <property type="entry name" value="INNER MEMBRANE PROTEIN YBAN"/>
    <property type="match status" value="1"/>
</dbReference>
<feature type="transmembrane region" description="Helical" evidence="1">
    <location>
        <begin position="110"/>
        <end position="127"/>
    </location>
</feature>
<name>A0A1K2HCK3_9NEIS</name>
<dbReference type="InterPro" id="IPR007401">
    <property type="entry name" value="DUF454"/>
</dbReference>
<dbReference type="GO" id="GO:0005886">
    <property type="term" value="C:plasma membrane"/>
    <property type="evidence" value="ECO:0007669"/>
    <property type="project" value="TreeGrafter"/>
</dbReference>
<gene>
    <name evidence="2" type="ORF">SAMN02745887_01269</name>
</gene>
<accession>A0A1K2HCK3</accession>
<sequence>MHDPSPQPLILARSRLSRLLYLLLAVLSLGLAVLGALLPGLPSTEFVLLAAWAAARSSPRLHAWLLNHRLFGPTLRHWHQGQQLSRRSKWVISASMSVAAGLLLWHLRPWLALSLIACMAVVLLWLWRRPEPHSAAG</sequence>
<reference evidence="2 3" key="1">
    <citation type="submission" date="2016-11" db="EMBL/GenBank/DDBJ databases">
        <authorList>
            <person name="Jaros S."/>
            <person name="Januszkiewicz K."/>
            <person name="Wedrychowicz H."/>
        </authorList>
    </citation>
    <scope>NUCLEOTIDE SEQUENCE [LARGE SCALE GENOMIC DNA]</scope>
    <source>
        <strain evidence="2 3">DSM 18899</strain>
    </source>
</reference>
<dbReference type="OrthoDB" id="9816293at2"/>
<dbReference type="Proteomes" id="UP000186513">
    <property type="component" value="Unassembled WGS sequence"/>
</dbReference>
<evidence type="ECO:0000313" key="3">
    <source>
        <dbReference type="Proteomes" id="UP000186513"/>
    </source>
</evidence>
<organism evidence="2 3">
    <name type="scientific">Chitinimonas taiwanensis DSM 18899</name>
    <dbReference type="NCBI Taxonomy" id="1121279"/>
    <lineage>
        <taxon>Bacteria</taxon>
        <taxon>Pseudomonadati</taxon>
        <taxon>Pseudomonadota</taxon>
        <taxon>Betaproteobacteria</taxon>
        <taxon>Neisseriales</taxon>
        <taxon>Chitinibacteraceae</taxon>
        <taxon>Chitinimonas</taxon>
    </lineage>
</organism>
<dbReference type="AlphaFoldDB" id="A0A1K2HCK3"/>
<feature type="transmembrane region" description="Helical" evidence="1">
    <location>
        <begin position="20"/>
        <end position="40"/>
    </location>
</feature>
<dbReference type="PIRSF" id="PIRSF016789">
    <property type="entry name" value="DUF454"/>
    <property type="match status" value="1"/>
</dbReference>
<keyword evidence="1" id="KW-0472">Membrane</keyword>
<evidence type="ECO:0000256" key="1">
    <source>
        <dbReference type="SAM" id="Phobius"/>
    </source>
</evidence>
<keyword evidence="1" id="KW-0812">Transmembrane</keyword>
<dbReference type="STRING" id="1121279.SAMN02745887_01269"/>
<dbReference type="PANTHER" id="PTHR35813">
    <property type="entry name" value="INNER MEMBRANE PROTEIN YBAN"/>
    <property type="match status" value="1"/>
</dbReference>
<keyword evidence="3" id="KW-1185">Reference proteome</keyword>
<keyword evidence="1" id="KW-1133">Transmembrane helix</keyword>
<evidence type="ECO:0000313" key="2">
    <source>
        <dbReference type="EMBL" id="SFZ74486.1"/>
    </source>
</evidence>
<dbReference type="RefSeq" id="WP_072427798.1">
    <property type="nucleotide sequence ID" value="NZ_FPKR01000004.1"/>
</dbReference>
<protein>
    <recommendedName>
        <fullName evidence="4">Inner membrane protein</fullName>
    </recommendedName>
</protein>
<evidence type="ECO:0008006" key="4">
    <source>
        <dbReference type="Google" id="ProtNLM"/>
    </source>
</evidence>